<dbReference type="PANTHER" id="PTHR46796">
    <property type="entry name" value="HTH-TYPE TRANSCRIPTIONAL ACTIVATOR RHAS-RELATED"/>
    <property type="match status" value="1"/>
</dbReference>
<feature type="domain" description="HTH araC/xylS-type" evidence="5">
    <location>
        <begin position="172"/>
        <end position="269"/>
    </location>
</feature>
<dbReference type="InterPro" id="IPR003313">
    <property type="entry name" value="AraC-bd"/>
</dbReference>
<dbReference type="SUPFAM" id="SSF51215">
    <property type="entry name" value="Regulatory protein AraC"/>
    <property type="match status" value="1"/>
</dbReference>
<keyword evidence="7" id="KW-1185">Reference proteome</keyword>
<dbReference type="InterPro" id="IPR020449">
    <property type="entry name" value="Tscrpt_reg_AraC-type_HTH"/>
</dbReference>
<protein>
    <submittedName>
        <fullName evidence="6">AraC family transcriptional regulator</fullName>
    </submittedName>
</protein>
<dbReference type="Gene3D" id="1.10.10.60">
    <property type="entry name" value="Homeodomain-like"/>
    <property type="match status" value="2"/>
</dbReference>
<dbReference type="Pfam" id="PF02311">
    <property type="entry name" value="AraC_binding"/>
    <property type="match status" value="1"/>
</dbReference>
<dbReference type="PROSITE" id="PS01124">
    <property type="entry name" value="HTH_ARAC_FAMILY_2"/>
    <property type="match status" value="1"/>
</dbReference>
<gene>
    <name evidence="6" type="ORF">ACED35_05120</name>
</gene>
<keyword evidence="2" id="KW-0238">DNA-binding</keyword>
<dbReference type="PROSITE" id="PS00041">
    <property type="entry name" value="HTH_ARAC_FAMILY_1"/>
    <property type="match status" value="1"/>
</dbReference>
<keyword evidence="4" id="KW-0804">Transcription</keyword>
<dbReference type="SMART" id="SM00342">
    <property type="entry name" value="HTH_ARAC"/>
    <property type="match status" value="1"/>
</dbReference>
<evidence type="ECO:0000256" key="2">
    <source>
        <dbReference type="ARBA" id="ARBA00023125"/>
    </source>
</evidence>
<evidence type="ECO:0000259" key="5">
    <source>
        <dbReference type="PROSITE" id="PS01124"/>
    </source>
</evidence>
<evidence type="ECO:0000256" key="1">
    <source>
        <dbReference type="ARBA" id="ARBA00023015"/>
    </source>
</evidence>
<dbReference type="InterPro" id="IPR018062">
    <property type="entry name" value="HTH_AraC-typ_CS"/>
</dbReference>
<dbReference type="InterPro" id="IPR037923">
    <property type="entry name" value="HTH-like"/>
</dbReference>
<sequence length="275" mass="31605">MKKDKSASFKQSTLLPWVELRVANQSAACYEAHSHDEFSFGIIQQGSANYKNRQSTHAIGKGDVVTINPADVHSCNPNIGTWSYSMLFVDTLKMGDVQRDVLQSDAYDYTPFIHDFERNPDIQQRFRALFEALKSDASVLHAQVCFYNFIEGILGKQQQDSLRVMMSQPPLMRIRERLLDDIEHTHQLDELAQEAGMSRYQLLRAFKHQFGLPPHAYLMDEKIKRAKIMLKSGDDISDVALKLGFSDQAHFQRQFKKKLAVTPKFYQSHFVMKSP</sequence>
<dbReference type="Proteomes" id="UP001569154">
    <property type="component" value="Unassembled WGS sequence"/>
</dbReference>
<dbReference type="InterPro" id="IPR009057">
    <property type="entry name" value="Homeodomain-like_sf"/>
</dbReference>
<evidence type="ECO:0000256" key="4">
    <source>
        <dbReference type="ARBA" id="ARBA00023163"/>
    </source>
</evidence>
<dbReference type="Pfam" id="PF12833">
    <property type="entry name" value="HTH_18"/>
    <property type="match status" value="1"/>
</dbReference>
<organism evidence="6 7">
    <name type="scientific">Enterovibrio norvegicus</name>
    <dbReference type="NCBI Taxonomy" id="188144"/>
    <lineage>
        <taxon>Bacteria</taxon>
        <taxon>Pseudomonadati</taxon>
        <taxon>Pseudomonadota</taxon>
        <taxon>Gammaproteobacteria</taxon>
        <taxon>Vibrionales</taxon>
        <taxon>Vibrionaceae</taxon>
        <taxon>Enterovibrio</taxon>
    </lineage>
</organism>
<dbReference type="EMBL" id="JBGONM010000008">
    <property type="protein sequence ID" value="MEZ8080483.1"/>
    <property type="molecule type" value="Genomic_DNA"/>
</dbReference>
<name>A0ABV4KYE3_9GAMM</name>
<evidence type="ECO:0000313" key="6">
    <source>
        <dbReference type="EMBL" id="MEZ8080483.1"/>
    </source>
</evidence>
<dbReference type="InterPro" id="IPR018060">
    <property type="entry name" value="HTH_AraC"/>
</dbReference>
<evidence type="ECO:0000313" key="7">
    <source>
        <dbReference type="Proteomes" id="UP001569154"/>
    </source>
</evidence>
<accession>A0ABV4KYE3</accession>
<proteinExistence type="predicted"/>
<dbReference type="SUPFAM" id="SSF46689">
    <property type="entry name" value="Homeodomain-like"/>
    <property type="match status" value="2"/>
</dbReference>
<evidence type="ECO:0000256" key="3">
    <source>
        <dbReference type="ARBA" id="ARBA00023159"/>
    </source>
</evidence>
<dbReference type="PRINTS" id="PR00032">
    <property type="entry name" value="HTHARAC"/>
</dbReference>
<reference evidence="6 7" key="1">
    <citation type="submission" date="2024-06" db="EMBL/GenBank/DDBJ databases">
        <authorList>
            <person name="Steensen K."/>
            <person name="Seneca J."/>
            <person name="Bartlau N."/>
            <person name="Yu A.X."/>
            <person name="Polz M.F."/>
        </authorList>
    </citation>
    <scope>NUCLEOTIDE SEQUENCE [LARGE SCALE GENOMIC DNA]</scope>
    <source>
        <strain evidence="6 7">1F260</strain>
    </source>
</reference>
<dbReference type="InterPro" id="IPR050204">
    <property type="entry name" value="AraC_XylS_family_regulators"/>
</dbReference>
<keyword evidence="3" id="KW-0010">Activator</keyword>
<keyword evidence="1" id="KW-0805">Transcription regulation</keyword>
<dbReference type="PANTHER" id="PTHR46796:SF2">
    <property type="entry name" value="TRANSCRIPTIONAL REGULATORY PROTEIN"/>
    <property type="match status" value="1"/>
</dbReference>
<dbReference type="RefSeq" id="WP_371734761.1">
    <property type="nucleotide sequence ID" value="NZ_JBGONM010000008.1"/>
</dbReference>
<comment type="caution">
    <text evidence="6">The sequence shown here is derived from an EMBL/GenBank/DDBJ whole genome shotgun (WGS) entry which is preliminary data.</text>
</comment>